<evidence type="ECO:0000256" key="1">
    <source>
        <dbReference type="SAM" id="MobiDB-lite"/>
    </source>
</evidence>
<feature type="region of interest" description="Disordered" evidence="1">
    <location>
        <begin position="31"/>
        <end position="64"/>
    </location>
</feature>
<accession>A0A0B7BZP4</accession>
<sequence length="106" mass="11911">TGHIDQGIPSTKCVPRNSAYVRNYQPLPHHFQAMGSTTDNLPTSSENHNSSSKVMASSCTTHSDTTVRTPSYHLHYKNEHDCSNIKIKHECKRHSVPLESIIHYSP</sequence>
<feature type="non-terminal residue" evidence="2">
    <location>
        <position position="1"/>
    </location>
</feature>
<dbReference type="EMBL" id="HACG01051818">
    <property type="protein sequence ID" value="CEK98689.1"/>
    <property type="molecule type" value="Transcribed_RNA"/>
</dbReference>
<name>A0A0B7BZP4_9EUPU</name>
<reference evidence="2" key="1">
    <citation type="submission" date="2014-12" db="EMBL/GenBank/DDBJ databases">
        <title>Insight into the proteome of Arion vulgaris.</title>
        <authorList>
            <person name="Aradska J."/>
            <person name="Bulat T."/>
            <person name="Smidak R."/>
            <person name="Sarate P."/>
            <person name="Gangsoo J."/>
            <person name="Sialana F."/>
            <person name="Bilban M."/>
            <person name="Lubec G."/>
        </authorList>
    </citation>
    <scope>NUCLEOTIDE SEQUENCE</scope>
    <source>
        <tissue evidence="2">Skin</tissue>
    </source>
</reference>
<organism evidence="2">
    <name type="scientific">Arion vulgaris</name>
    <dbReference type="NCBI Taxonomy" id="1028688"/>
    <lineage>
        <taxon>Eukaryota</taxon>
        <taxon>Metazoa</taxon>
        <taxon>Spiralia</taxon>
        <taxon>Lophotrochozoa</taxon>
        <taxon>Mollusca</taxon>
        <taxon>Gastropoda</taxon>
        <taxon>Heterobranchia</taxon>
        <taxon>Euthyneura</taxon>
        <taxon>Panpulmonata</taxon>
        <taxon>Eupulmonata</taxon>
        <taxon>Stylommatophora</taxon>
        <taxon>Helicina</taxon>
        <taxon>Arionoidea</taxon>
        <taxon>Arionidae</taxon>
        <taxon>Arion</taxon>
    </lineage>
</organism>
<evidence type="ECO:0000313" key="2">
    <source>
        <dbReference type="EMBL" id="CEK98689.1"/>
    </source>
</evidence>
<feature type="non-terminal residue" evidence="2">
    <location>
        <position position="106"/>
    </location>
</feature>
<dbReference type="AlphaFoldDB" id="A0A0B7BZP4"/>
<gene>
    <name evidence="2" type="primary">ORF219352</name>
</gene>
<feature type="compositionally biased region" description="Polar residues" evidence="1">
    <location>
        <begin position="34"/>
        <end position="64"/>
    </location>
</feature>
<proteinExistence type="predicted"/>
<protein>
    <submittedName>
        <fullName evidence="2">Uncharacterized protein</fullName>
    </submittedName>
</protein>